<name>A0A1F7WUZ7_9BACT</name>
<dbReference type="Proteomes" id="UP000178735">
    <property type="component" value="Unassembled WGS sequence"/>
</dbReference>
<reference evidence="2 3" key="1">
    <citation type="journal article" date="2016" name="Nat. Commun.">
        <title>Thousands of microbial genomes shed light on interconnected biogeochemical processes in an aquifer system.</title>
        <authorList>
            <person name="Anantharaman K."/>
            <person name="Brown C.T."/>
            <person name="Hug L.A."/>
            <person name="Sharon I."/>
            <person name="Castelle C.J."/>
            <person name="Probst A.J."/>
            <person name="Thomas B.C."/>
            <person name="Singh A."/>
            <person name="Wilkins M.J."/>
            <person name="Karaoz U."/>
            <person name="Brodie E.L."/>
            <person name="Williams K.H."/>
            <person name="Hubbard S.S."/>
            <person name="Banfield J.F."/>
        </authorList>
    </citation>
    <scope>NUCLEOTIDE SEQUENCE [LARGE SCALE GENOMIC DNA]</scope>
</reference>
<proteinExistence type="predicted"/>
<feature type="transmembrane region" description="Helical" evidence="1">
    <location>
        <begin position="12"/>
        <end position="30"/>
    </location>
</feature>
<sequence>MNNKDILLKKNILVIIVFPLIILAAAVFWFPTVAFSSPGTDENAVGPGSQDTAEAEELRDIKSLMDYEFAKRSSAAVMAAIAVGALLAAFLWLRARGKNAEETKEDAPPPIPPEVTAMAALAALDASGLIESGHFKEYYMRLSHIVRVYLGGALNFNCVDLYFDEAAAKLSELGVARMHIASFEAISNECDLVKFAKFKPCEDDARALRGSAGDFIKLTSGAGFR</sequence>
<comment type="caution">
    <text evidence="2">The sequence shown here is derived from an EMBL/GenBank/DDBJ whole genome shotgun (WGS) entry which is preliminary data.</text>
</comment>
<evidence type="ECO:0000313" key="3">
    <source>
        <dbReference type="Proteomes" id="UP000178735"/>
    </source>
</evidence>
<evidence type="ECO:0000313" key="2">
    <source>
        <dbReference type="EMBL" id="OGM06457.1"/>
    </source>
</evidence>
<keyword evidence="1" id="KW-1133">Transmembrane helix</keyword>
<feature type="transmembrane region" description="Helical" evidence="1">
    <location>
        <begin position="73"/>
        <end position="93"/>
    </location>
</feature>
<evidence type="ECO:0000256" key="1">
    <source>
        <dbReference type="SAM" id="Phobius"/>
    </source>
</evidence>
<keyword evidence="1" id="KW-0472">Membrane</keyword>
<protein>
    <submittedName>
        <fullName evidence="2">Uncharacterized protein</fullName>
    </submittedName>
</protein>
<organism evidence="2 3">
    <name type="scientific">Candidatus Wallbacteria bacterium GWC2_49_35</name>
    <dbReference type="NCBI Taxonomy" id="1817813"/>
    <lineage>
        <taxon>Bacteria</taxon>
        <taxon>Candidatus Walliibacteriota</taxon>
    </lineage>
</organism>
<dbReference type="AlphaFoldDB" id="A0A1F7WUZ7"/>
<dbReference type="STRING" id="1817813.A2008_05250"/>
<dbReference type="EMBL" id="MGFH01000062">
    <property type="protein sequence ID" value="OGM06457.1"/>
    <property type="molecule type" value="Genomic_DNA"/>
</dbReference>
<gene>
    <name evidence="2" type="ORF">A2008_05250</name>
</gene>
<keyword evidence="1" id="KW-0812">Transmembrane</keyword>
<accession>A0A1F7WUZ7</accession>